<comment type="caution">
    <text evidence="2">The sequence shown here is derived from an EMBL/GenBank/DDBJ whole genome shotgun (WGS) entry which is preliminary data.</text>
</comment>
<feature type="non-terminal residue" evidence="2">
    <location>
        <position position="1"/>
    </location>
</feature>
<evidence type="ECO:0000313" key="3">
    <source>
        <dbReference type="Proteomes" id="UP000238196"/>
    </source>
</evidence>
<reference evidence="2 3" key="1">
    <citation type="submission" date="2018-02" db="EMBL/GenBank/DDBJ databases">
        <title>novel marine gammaproteobacteria from coastal saline agro ecosystem.</title>
        <authorList>
            <person name="Krishnan R."/>
            <person name="Ramesh Kumar N."/>
        </authorList>
    </citation>
    <scope>NUCLEOTIDE SEQUENCE [LARGE SCALE GENOMIC DNA]</scope>
    <source>
        <strain evidence="2 3">228</strain>
    </source>
</reference>
<organism evidence="2 3">
    <name type="scientific">Proteobacteria bacterium 228</name>
    <dbReference type="NCBI Taxonomy" id="2083153"/>
    <lineage>
        <taxon>Bacteria</taxon>
        <taxon>Pseudomonadati</taxon>
        <taxon>Pseudomonadota</taxon>
    </lineage>
</organism>
<evidence type="ECO:0000256" key="1">
    <source>
        <dbReference type="SAM" id="MobiDB-lite"/>
    </source>
</evidence>
<protein>
    <submittedName>
        <fullName evidence="2">Uncharacterized protein</fullName>
    </submittedName>
</protein>
<feature type="region of interest" description="Disordered" evidence="1">
    <location>
        <begin position="61"/>
        <end position="85"/>
    </location>
</feature>
<name>A0A2S5KM62_9PROT</name>
<dbReference type="EMBL" id="PRLP01000067">
    <property type="protein sequence ID" value="PPC75830.1"/>
    <property type="molecule type" value="Genomic_DNA"/>
</dbReference>
<sequence length="114" mass="12954">ERFSSTPQQDGSHSFYDEPASQPYHYAATAYRYQPGWPYRQPKKPFMGAVLARGHYRGGLPSSWFTEPPPKGEDAYAEGDDSDPNVRLSSSIVNCPLRMDHEMIRMGKMRGEIL</sequence>
<dbReference type="Proteomes" id="UP000238196">
    <property type="component" value="Unassembled WGS sequence"/>
</dbReference>
<gene>
    <name evidence="2" type="ORF">C4K68_18505</name>
</gene>
<proteinExistence type="predicted"/>
<accession>A0A2S5KM62</accession>
<evidence type="ECO:0000313" key="2">
    <source>
        <dbReference type="EMBL" id="PPC75830.1"/>
    </source>
</evidence>
<dbReference type="AlphaFoldDB" id="A0A2S5KM62"/>
<feature type="non-terminal residue" evidence="2">
    <location>
        <position position="114"/>
    </location>
</feature>